<dbReference type="HOGENOM" id="CLU_1511117_0_0_1"/>
<dbReference type="GeneID" id="5975925"/>
<protein>
    <submittedName>
        <fullName evidence="2">Uncharacterized protein</fullName>
    </submittedName>
</protein>
<gene>
    <name evidence="2" type="ORF">SNOG_08716</name>
</gene>
<dbReference type="AlphaFoldDB" id="Q0UHP8"/>
<evidence type="ECO:0000313" key="3">
    <source>
        <dbReference type="Proteomes" id="UP000001055"/>
    </source>
</evidence>
<dbReference type="Proteomes" id="UP000001055">
    <property type="component" value="Unassembled WGS sequence"/>
</dbReference>
<feature type="compositionally biased region" description="Basic residues" evidence="1">
    <location>
        <begin position="106"/>
        <end position="116"/>
    </location>
</feature>
<evidence type="ECO:0000256" key="1">
    <source>
        <dbReference type="SAM" id="MobiDB-lite"/>
    </source>
</evidence>
<feature type="region of interest" description="Disordered" evidence="1">
    <location>
        <begin position="77"/>
        <end position="133"/>
    </location>
</feature>
<accession>Q0UHP8</accession>
<organism evidence="2 3">
    <name type="scientific">Phaeosphaeria nodorum (strain SN15 / ATCC MYA-4574 / FGSC 10173)</name>
    <name type="common">Glume blotch fungus</name>
    <name type="synonym">Parastagonospora nodorum</name>
    <dbReference type="NCBI Taxonomy" id="321614"/>
    <lineage>
        <taxon>Eukaryota</taxon>
        <taxon>Fungi</taxon>
        <taxon>Dikarya</taxon>
        <taxon>Ascomycota</taxon>
        <taxon>Pezizomycotina</taxon>
        <taxon>Dothideomycetes</taxon>
        <taxon>Pleosporomycetidae</taxon>
        <taxon>Pleosporales</taxon>
        <taxon>Pleosporineae</taxon>
        <taxon>Phaeosphaeriaceae</taxon>
        <taxon>Parastagonospora</taxon>
    </lineage>
</organism>
<sequence>MSLRPDAPAYPPPNPFLSYPWPSDVYYHPGPGIHHAPGFYPIVPGYDYTYFPPPPPYQQEFYDARWTSSQSEIVEGNQRLDERVEGRESAAGDGDGWDGAVTIVRWKQKGKKGGKGRRGDNATRREKAKEKKYGVGEDVVQKIERAASEKREEKVVMVETRERSQSMSERRVKLWSEL</sequence>
<feature type="compositionally biased region" description="Basic and acidic residues" evidence="1">
    <location>
        <begin position="78"/>
        <end position="90"/>
    </location>
</feature>
<evidence type="ECO:0000313" key="2">
    <source>
        <dbReference type="EMBL" id="EAT83884.1"/>
    </source>
</evidence>
<feature type="compositionally biased region" description="Basic and acidic residues" evidence="1">
    <location>
        <begin position="117"/>
        <end position="133"/>
    </location>
</feature>
<reference evidence="3" key="1">
    <citation type="journal article" date="2007" name="Plant Cell">
        <title>Dothideomycete-plant interactions illuminated by genome sequencing and EST analysis of the wheat pathogen Stagonospora nodorum.</title>
        <authorList>
            <person name="Hane J.K."/>
            <person name="Lowe R.G."/>
            <person name="Solomon P.S."/>
            <person name="Tan K.C."/>
            <person name="Schoch C.L."/>
            <person name="Spatafora J.W."/>
            <person name="Crous P.W."/>
            <person name="Kodira C."/>
            <person name="Birren B.W."/>
            <person name="Galagan J.E."/>
            <person name="Torriani S.F."/>
            <person name="McDonald B.A."/>
            <person name="Oliver R.P."/>
        </authorList>
    </citation>
    <scope>NUCLEOTIDE SEQUENCE [LARGE SCALE GENOMIC DNA]</scope>
    <source>
        <strain evidence="3">SN15 / ATCC MYA-4574 / FGSC 10173</strain>
    </source>
</reference>
<dbReference type="InParanoid" id="Q0UHP8"/>
<proteinExistence type="predicted"/>
<dbReference type="RefSeq" id="XP_001799026.1">
    <property type="nucleotide sequence ID" value="XM_001798974.1"/>
</dbReference>
<dbReference type="EMBL" id="CH445337">
    <property type="protein sequence ID" value="EAT83884.1"/>
    <property type="molecule type" value="Genomic_DNA"/>
</dbReference>
<dbReference type="KEGG" id="pno:SNOG_08716"/>
<name>Q0UHP8_PHANO</name>